<dbReference type="Pfam" id="PF00531">
    <property type="entry name" value="Death"/>
    <property type="match status" value="1"/>
</dbReference>
<evidence type="ECO:0000259" key="1">
    <source>
        <dbReference type="PROSITE" id="PS50017"/>
    </source>
</evidence>
<evidence type="ECO:0000313" key="4">
    <source>
        <dbReference type="Proteomes" id="UP001174136"/>
    </source>
</evidence>
<feature type="domain" description="Death" evidence="1">
    <location>
        <begin position="81"/>
        <end position="164"/>
    </location>
</feature>
<dbReference type="InterPro" id="IPR016729">
    <property type="entry name" value="FADD"/>
</dbReference>
<dbReference type="InterPro" id="IPR000488">
    <property type="entry name" value="Death_dom"/>
</dbReference>
<reference evidence="3" key="1">
    <citation type="journal article" date="2023" name="Front. Mar. Sci.">
        <title>A new Merluccius polli reference genome to investigate the effects of global change in West African waters.</title>
        <authorList>
            <person name="Mateo J.L."/>
            <person name="Blanco-Fernandez C."/>
            <person name="Garcia-Vazquez E."/>
            <person name="Machado-Schiaffino G."/>
        </authorList>
    </citation>
    <scope>NUCLEOTIDE SEQUENCE</scope>
    <source>
        <strain evidence="3">C29</strain>
        <tissue evidence="3">Fin</tissue>
    </source>
</reference>
<dbReference type="PANTHER" id="PTHR15077:SF10">
    <property type="entry name" value="FAS-ASSOCIATED DEATH DOMAIN PROTEIN"/>
    <property type="match status" value="1"/>
</dbReference>
<dbReference type="GO" id="GO:0042981">
    <property type="term" value="P:regulation of apoptotic process"/>
    <property type="evidence" value="ECO:0007669"/>
    <property type="project" value="InterPro"/>
</dbReference>
<dbReference type="AlphaFoldDB" id="A0AA47M2E5"/>
<protein>
    <submittedName>
        <fullName evidence="3">FAS-associated death domain protein</fullName>
    </submittedName>
</protein>
<dbReference type="GO" id="GO:0005123">
    <property type="term" value="F:death receptor binding"/>
    <property type="evidence" value="ECO:0007669"/>
    <property type="project" value="TreeGrafter"/>
</dbReference>
<sequence>MKYVCPSIGKKQKEDIKNGYQLFEVLMERNLLAADNTDLLKKLLTDAGRLDLADKLTQFGTRTRNSDPGPNEPNHSERVRIDVATDVMADNVGKNWRKLARKLGLSEVKLQSIDQKRLDLEETTREVVREWRTAQGSEASVDQLVVALKECGQLLTAEKVQDAIQKDKNINSHH</sequence>
<evidence type="ECO:0000259" key="2">
    <source>
        <dbReference type="PROSITE" id="PS50168"/>
    </source>
</evidence>
<dbReference type="PROSITE" id="PS50017">
    <property type="entry name" value="DEATH_DOMAIN"/>
    <property type="match status" value="1"/>
</dbReference>
<dbReference type="GO" id="GO:0089720">
    <property type="term" value="F:caspase binding"/>
    <property type="evidence" value="ECO:0007669"/>
    <property type="project" value="TreeGrafter"/>
</dbReference>
<evidence type="ECO:0000313" key="3">
    <source>
        <dbReference type="EMBL" id="KAK0132339.1"/>
    </source>
</evidence>
<dbReference type="Gene3D" id="1.10.533.10">
    <property type="entry name" value="Death Domain, Fas"/>
    <property type="match status" value="2"/>
</dbReference>
<keyword evidence="4" id="KW-1185">Reference proteome</keyword>
<dbReference type="InterPro" id="IPR001875">
    <property type="entry name" value="DED_dom"/>
</dbReference>
<dbReference type="Pfam" id="PF01335">
    <property type="entry name" value="DED"/>
    <property type="match status" value="1"/>
</dbReference>
<accession>A0AA47M2E5</accession>
<dbReference type="PROSITE" id="PS50168">
    <property type="entry name" value="DED"/>
    <property type="match status" value="1"/>
</dbReference>
<name>A0AA47M2E5_MERPO</name>
<dbReference type="Proteomes" id="UP001174136">
    <property type="component" value="Unassembled WGS sequence"/>
</dbReference>
<dbReference type="GO" id="GO:0031265">
    <property type="term" value="C:CD95 death-inducing signaling complex"/>
    <property type="evidence" value="ECO:0007669"/>
    <property type="project" value="TreeGrafter"/>
</dbReference>
<dbReference type="InterPro" id="IPR011029">
    <property type="entry name" value="DEATH-like_dom_sf"/>
</dbReference>
<dbReference type="PANTHER" id="PTHR15077">
    <property type="entry name" value="FAS-ASSOCIATING DEATH DOMAIN-CONTAINING PROTEIN FADD"/>
    <property type="match status" value="1"/>
</dbReference>
<feature type="domain" description="DED" evidence="2">
    <location>
        <begin position="1"/>
        <end position="58"/>
    </location>
</feature>
<proteinExistence type="predicted"/>
<dbReference type="EMBL" id="JAOPHQ010006270">
    <property type="protein sequence ID" value="KAK0132339.1"/>
    <property type="molecule type" value="Genomic_DNA"/>
</dbReference>
<dbReference type="GO" id="GO:0097191">
    <property type="term" value="P:extrinsic apoptotic signaling pathway"/>
    <property type="evidence" value="ECO:0007669"/>
    <property type="project" value="TreeGrafter"/>
</dbReference>
<dbReference type="SMART" id="SM00005">
    <property type="entry name" value="DEATH"/>
    <property type="match status" value="1"/>
</dbReference>
<dbReference type="SUPFAM" id="SSF47986">
    <property type="entry name" value="DEATH domain"/>
    <property type="match status" value="2"/>
</dbReference>
<organism evidence="3 4">
    <name type="scientific">Merluccius polli</name>
    <name type="common">Benguela hake</name>
    <name type="synonym">Merluccius cadenati</name>
    <dbReference type="NCBI Taxonomy" id="89951"/>
    <lineage>
        <taxon>Eukaryota</taxon>
        <taxon>Metazoa</taxon>
        <taxon>Chordata</taxon>
        <taxon>Craniata</taxon>
        <taxon>Vertebrata</taxon>
        <taxon>Euteleostomi</taxon>
        <taxon>Actinopterygii</taxon>
        <taxon>Neopterygii</taxon>
        <taxon>Teleostei</taxon>
        <taxon>Neoteleostei</taxon>
        <taxon>Acanthomorphata</taxon>
        <taxon>Zeiogadaria</taxon>
        <taxon>Gadariae</taxon>
        <taxon>Gadiformes</taxon>
        <taxon>Gadoidei</taxon>
        <taxon>Merlucciidae</taxon>
        <taxon>Merluccius</taxon>
    </lineage>
</organism>
<comment type="caution">
    <text evidence="3">The sequence shown here is derived from an EMBL/GenBank/DDBJ whole genome shotgun (WGS) entry which is preliminary data.</text>
</comment>
<dbReference type="GO" id="GO:0045089">
    <property type="term" value="P:positive regulation of innate immune response"/>
    <property type="evidence" value="ECO:0007669"/>
    <property type="project" value="TreeGrafter"/>
</dbReference>
<gene>
    <name evidence="3" type="primary">Fadd</name>
    <name evidence="3" type="ORF">N1851_032789</name>
</gene>